<name>A0AAP3GX95_9LACO</name>
<dbReference type="AlphaFoldDB" id="A0AAP3GX95"/>
<accession>A0AAP3GX95</accession>
<proteinExistence type="predicted"/>
<dbReference type="EMBL" id="JAKHLF010000011">
    <property type="protein sequence ID" value="MCZ3845155.1"/>
    <property type="molecule type" value="Genomic_DNA"/>
</dbReference>
<gene>
    <name evidence="1" type="ORF">L2422_06565</name>
</gene>
<organism evidence="1 2">
    <name type="scientific">Lactobacillus mulieris</name>
    <dbReference type="NCBI Taxonomy" id="2508708"/>
    <lineage>
        <taxon>Bacteria</taxon>
        <taxon>Bacillati</taxon>
        <taxon>Bacillota</taxon>
        <taxon>Bacilli</taxon>
        <taxon>Lactobacillales</taxon>
        <taxon>Lactobacillaceae</taxon>
        <taxon>Lactobacillus</taxon>
    </lineage>
</organism>
<dbReference type="InterPro" id="IPR010022">
    <property type="entry name" value="XkdX"/>
</dbReference>
<reference evidence="1" key="1">
    <citation type="submission" date="2022-01" db="EMBL/GenBank/DDBJ databases">
        <title>VMRC isolate genome collection.</title>
        <authorList>
            <person name="France M."/>
            <person name="Rutt L."/>
            <person name="Humphrys M."/>
            <person name="Ravel J."/>
        </authorList>
    </citation>
    <scope>NUCLEOTIDE SEQUENCE</scope>
    <source>
        <strain evidence="1">C0127B5</strain>
    </source>
</reference>
<evidence type="ECO:0000313" key="1">
    <source>
        <dbReference type="EMBL" id="MCZ3845155.1"/>
    </source>
</evidence>
<protein>
    <submittedName>
        <fullName evidence="1">XkdX family protein</fullName>
    </submittedName>
</protein>
<dbReference type="Pfam" id="PF09693">
    <property type="entry name" value="Phage_XkdX"/>
    <property type="match status" value="1"/>
</dbReference>
<dbReference type="RefSeq" id="WP_144887354.1">
    <property type="nucleotide sequence ID" value="NZ_JAAVSE010000003.1"/>
</dbReference>
<dbReference type="Proteomes" id="UP001213015">
    <property type="component" value="Unassembled WGS sequence"/>
</dbReference>
<comment type="caution">
    <text evidence="1">The sequence shown here is derived from an EMBL/GenBank/DDBJ whole genome shotgun (WGS) entry which is preliminary data.</text>
</comment>
<sequence>MTIAELFESQYKYFYGLGLFSKELIASYVKLGVIDGAAYKRITGDDYVEATTPAQG</sequence>
<evidence type="ECO:0000313" key="2">
    <source>
        <dbReference type="Proteomes" id="UP001213015"/>
    </source>
</evidence>